<protein>
    <recommendedName>
        <fullName evidence="4">RRM domain-containing protein</fullName>
    </recommendedName>
</protein>
<dbReference type="EMBL" id="JAAMPC010000012">
    <property type="protein sequence ID" value="KAG2276351.1"/>
    <property type="molecule type" value="Genomic_DNA"/>
</dbReference>
<keyword evidence="3" id="KW-1133">Transmembrane helix</keyword>
<proteinExistence type="predicted"/>
<organism evidence="5 6">
    <name type="scientific">Brassica carinata</name>
    <name type="common">Ethiopian mustard</name>
    <name type="synonym">Abyssinian cabbage</name>
    <dbReference type="NCBI Taxonomy" id="52824"/>
    <lineage>
        <taxon>Eukaryota</taxon>
        <taxon>Viridiplantae</taxon>
        <taxon>Streptophyta</taxon>
        <taxon>Embryophyta</taxon>
        <taxon>Tracheophyta</taxon>
        <taxon>Spermatophyta</taxon>
        <taxon>Magnoliopsida</taxon>
        <taxon>eudicotyledons</taxon>
        <taxon>Gunneridae</taxon>
        <taxon>Pentapetalae</taxon>
        <taxon>rosids</taxon>
        <taxon>malvids</taxon>
        <taxon>Brassicales</taxon>
        <taxon>Brassicaceae</taxon>
        <taxon>Brassiceae</taxon>
        <taxon>Brassica</taxon>
    </lineage>
</organism>
<keyword evidence="6" id="KW-1185">Reference proteome</keyword>
<gene>
    <name evidence="5" type="ORF">Bca52824_058906</name>
</gene>
<dbReference type="OrthoDB" id="439808at2759"/>
<sequence>MPPKPLLILSRDSSLRSIVLPETMAVKLEEEKEDTVADVNPPATINTEICFGNLPYNFDSARLAQIIQDFANAVLSRGFAFLTMSNVVDCNVIIENLDGTEYIGRTSKVSFTEKPKPNKEPLYLETEYKLFVGKLSWTVITYSSLLNGYNYLSCLVFYISLKIFFIFHLSRCSTYGFRGLTHKIEKRWINNIL</sequence>
<evidence type="ECO:0000256" key="1">
    <source>
        <dbReference type="ARBA" id="ARBA00022884"/>
    </source>
</evidence>
<evidence type="ECO:0000256" key="3">
    <source>
        <dbReference type="SAM" id="Phobius"/>
    </source>
</evidence>
<reference evidence="5 6" key="1">
    <citation type="submission" date="2020-02" db="EMBL/GenBank/DDBJ databases">
        <authorList>
            <person name="Ma Q."/>
            <person name="Huang Y."/>
            <person name="Song X."/>
            <person name="Pei D."/>
        </authorList>
    </citation>
    <scope>NUCLEOTIDE SEQUENCE [LARGE SCALE GENOMIC DNA]</scope>
    <source>
        <strain evidence="5">Sxm20200214</strain>
        <tissue evidence="5">Leaf</tissue>
    </source>
</reference>
<dbReference type="InterPro" id="IPR050502">
    <property type="entry name" value="Euk_RNA-bind_prot"/>
</dbReference>
<name>A0A8X7UHQ7_BRACI</name>
<dbReference type="GO" id="GO:0009535">
    <property type="term" value="C:chloroplast thylakoid membrane"/>
    <property type="evidence" value="ECO:0007669"/>
    <property type="project" value="TreeGrafter"/>
</dbReference>
<feature type="transmembrane region" description="Helical" evidence="3">
    <location>
        <begin position="149"/>
        <end position="169"/>
    </location>
</feature>
<comment type="caution">
    <text evidence="5">The sequence shown here is derived from an EMBL/GenBank/DDBJ whole genome shotgun (WGS) entry which is preliminary data.</text>
</comment>
<dbReference type="PANTHER" id="PTHR48025">
    <property type="entry name" value="OS02G0815200 PROTEIN"/>
    <property type="match status" value="1"/>
</dbReference>
<dbReference type="SUPFAM" id="SSF54928">
    <property type="entry name" value="RNA-binding domain, RBD"/>
    <property type="match status" value="1"/>
</dbReference>
<evidence type="ECO:0000259" key="4">
    <source>
        <dbReference type="PROSITE" id="PS50102"/>
    </source>
</evidence>
<dbReference type="InterPro" id="IPR000504">
    <property type="entry name" value="RRM_dom"/>
</dbReference>
<dbReference type="PROSITE" id="PS50102">
    <property type="entry name" value="RRM"/>
    <property type="match status" value="1"/>
</dbReference>
<keyword evidence="3" id="KW-0472">Membrane</keyword>
<accession>A0A8X7UHQ7</accession>
<dbReference type="Proteomes" id="UP000886595">
    <property type="component" value="Unassembled WGS sequence"/>
</dbReference>
<keyword evidence="1 2" id="KW-0694">RNA-binding</keyword>
<evidence type="ECO:0000313" key="6">
    <source>
        <dbReference type="Proteomes" id="UP000886595"/>
    </source>
</evidence>
<dbReference type="InterPro" id="IPR035979">
    <property type="entry name" value="RBD_domain_sf"/>
</dbReference>
<dbReference type="AlphaFoldDB" id="A0A8X7UHQ7"/>
<dbReference type="GO" id="GO:1901259">
    <property type="term" value="P:chloroplast rRNA processing"/>
    <property type="evidence" value="ECO:0007669"/>
    <property type="project" value="TreeGrafter"/>
</dbReference>
<feature type="domain" description="RRM" evidence="4">
    <location>
        <begin position="47"/>
        <end position="114"/>
    </location>
</feature>
<dbReference type="Gene3D" id="3.30.70.330">
    <property type="match status" value="1"/>
</dbReference>
<dbReference type="InterPro" id="IPR012677">
    <property type="entry name" value="Nucleotide-bd_a/b_plait_sf"/>
</dbReference>
<dbReference type="PANTHER" id="PTHR48025:SF9">
    <property type="entry name" value="OS02G0815200 PROTEIN"/>
    <property type="match status" value="1"/>
</dbReference>
<evidence type="ECO:0000313" key="5">
    <source>
        <dbReference type="EMBL" id="KAG2276351.1"/>
    </source>
</evidence>
<keyword evidence="3" id="KW-0812">Transmembrane</keyword>
<dbReference type="GO" id="GO:0003729">
    <property type="term" value="F:mRNA binding"/>
    <property type="evidence" value="ECO:0007669"/>
    <property type="project" value="TreeGrafter"/>
</dbReference>
<evidence type="ECO:0000256" key="2">
    <source>
        <dbReference type="PROSITE-ProRule" id="PRU00176"/>
    </source>
</evidence>